<accession>A0AAD9AD90</accession>
<organism evidence="2 3">
    <name type="scientific">Colletotrichum chrysophilum</name>
    <dbReference type="NCBI Taxonomy" id="1836956"/>
    <lineage>
        <taxon>Eukaryota</taxon>
        <taxon>Fungi</taxon>
        <taxon>Dikarya</taxon>
        <taxon>Ascomycota</taxon>
        <taxon>Pezizomycotina</taxon>
        <taxon>Sordariomycetes</taxon>
        <taxon>Hypocreomycetidae</taxon>
        <taxon>Glomerellales</taxon>
        <taxon>Glomerellaceae</taxon>
        <taxon>Colletotrichum</taxon>
        <taxon>Colletotrichum gloeosporioides species complex</taxon>
    </lineage>
</organism>
<dbReference type="EMBL" id="JAQOWY010000270">
    <property type="protein sequence ID" value="KAK1845502.1"/>
    <property type="molecule type" value="Genomic_DNA"/>
</dbReference>
<gene>
    <name evidence="2" type="ORF">CCHR01_11877</name>
</gene>
<evidence type="ECO:0000313" key="3">
    <source>
        <dbReference type="Proteomes" id="UP001243330"/>
    </source>
</evidence>
<dbReference type="AlphaFoldDB" id="A0AAD9AD90"/>
<name>A0AAD9AD90_9PEZI</name>
<dbReference type="PANTHER" id="PTHR24148:SF78">
    <property type="entry name" value="HETEROKARYON INCOMPATIBILITY DOMAIN-CONTAINING PROTEIN"/>
    <property type="match status" value="1"/>
</dbReference>
<dbReference type="Proteomes" id="UP001243330">
    <property type="component" value="Unassembled WGS sequence"/>
</dbReference>
<protein>
    <submittedName>
        <fullName evidence="2">Ankyrin repeat and sam domain containing protein 6</fullName>
    </submittedName>
</protein>
<dbReference type="PANTHER" id="PTHR24148">
    <property type="entry name" value="ANKYRIN REPEAT DOMAIN-CONTAINING PROTEIN 39 HOMOLOG-RELATED"/>
    <property type="match status" value="1"/>
</dbReference>
<proteinExistence type="predicted"/>
<reference evidence="2" key="1">
    <citation type="submission" date="2023-01" db="EMBL/GenBank/DDBJ databases">
        <title>Colletotrichum chrysophilum M932 genome sequence.</title>
        <authorList>
            <person name="Baroncelli R."/>
        </authorList>
    </citation>
    <scope>NUCLEOTIDE SEQUENCE</scope>
    <source>
        <strain evidence="2">M932</strain>
    </source>
</reference>
<dbReference type="InterPro" id="IPR010730">
    <property type="entry name" value="HET"/>
</dbReference>
<dbReference type="SUPFAM" id="SSF48403">
    <property type="entry name" value="Ankyrin repeat"/>
    <property type="match status" value="1"/>
</dbReference>
<sequence>MDSFEHDPLDLTKPGIRLLRLLKGCTGPIRCELFEVDVAERSCEPPYEALSYVWGSSDLTHHIEISGKELRITASLHLALSHLRLADDRVLWVDAVCINQNNHKERGHQVQRMGDIYSQARQVIVWLGQSTDNTDAFMNAMQRLQAEMERPGSPYRNWVPHYTDDMDWPGKWHHRWRKHVKDEFSHLMEYKDGTSYTDSDSYEYGIGYSSERRPDTDFTSARDGLIDLLHRAWFRRIWILQEVANASALIFHCGRFSIPALYFTVGPEIINSYRGHGVILNGQCQAVIDIMPTHRLTSNSWWERGRTMYSLLKHFCQSQATDPRDMIYALRGISTDITKCGFPTVDYEVSEEVLAKRMSYFMFHCDLTSWARLDTISDLIAQLDWLLAASVTVHSGSSQDADLSQLLDNGYIRITSYIMQVPFESGHWVLIDRLLSRPKTSISTEAATFHFLEMGADPEMTSIGRTPVMLAAMYPHNGIGEVVSSLLKCNADVSKIVENETAMSLAKKHGNNEVMRLLSEWIPSEVRSKKRKWRA</sequence>
<comment type="caution">
    <text evidence="2">The sequence shown here is derived from an EMBL/GenBank/DDBJ whole genome shotgun (WGS) entry which is preliminary data.</text>
</comment>
<dbReference type="InterPro" id="IPR052895">
    <property type="entry name" value="HetReg/Transcr_Mod"/>
</dbReference>
<evidence type="ECO:0000313" key="2">
    <source>
        <dbReference type="EMBL" id="KAK1845502.1"/>
    </source>
</evidence>
<keyword evidence="3" id="KW-1185">Reference proteome</keyword>
<evidence type="ECO:0000259" key="1">
    <source>
        <dbReference type="Pfam" id="PF06985"/>
    </source>
</evidence>
<feature type="domain" description="Heterokaryon incompatibility" evidence="1">
    <location>
        <begin position="47"/>
        <end position="242"/>
    </location>
</feature>
<dbReference type="Pfam" id="PF06985">
    <property type="entry name" value="HET"/>
    <property type="match status" value="1"/>
</dbReference>
<dbReference type="Gene3D" id="1.25.40.20">
    <property type="entry name" value="Ankyrin repeat-containing domain"/>
    <property type="match status" value="1"/>
</dbReference>
<dbReference type="InterPro" id="IPR036770">
    <property type="entry name" value="Ankyrin_rpt-contain_sf"/>
</dbReference>